<evidence type="ECO:0000313" key="3">
    <source>
        <dbReference type="Proteomes" id="UP000177870"/>
    </source>
</evidence>
<proteinExistence type="predicted"/>
<dbReference type="EMBL" id="CP017599">
    <property type="protein sequence ID" value="AOX02082.1"/>
    <property type="molecule type" value="Genomic_DNA"/>
</dbReference>
<dbReference type="Pfam" id="PF01476">
    <property type="entry name" value="LysM"/>
    <property type="match status" value="1"/>
</dbReference>
<feature type="domain" description="LysM" evidence="1">
    <location>
        <begin position="230"/>
        <end position="277"/>
    </location>
</feature>
<dbReference type="Pfam" id="PF19266">
    <property type="entry name" value="CIS_tube"/>
    <property type="match status" value="1"/>
</dbReference>
<dbReference type="RefSeq" id="WP_070394507.1">
    <property type="nucleotide sequence ID" value="NZ_CP017599.1"/>
</dbReference>
<accession>A0A1D8TWQ6</accession>
<dbReference type="AlphaFoldDB" id="A0A1D8TWQ6"/>
<dbReference type="SUPFAM" id="SSF54106">
    <property type="entry name" value="LysM domain"/>
    <property type="match status" value="1"/>
</dbReference>
<dbReference type="InterPro" id="IPR018392">
    <property type="entry name" value="LysM"/>
</dbReference>
<gene>
    <name evidence="2" type="ORF">BJP34_23940</name>
</gene>
<organism evidence="2 3">
    <name type="scientific">Moorena producens PAL-8-15-08-1</name>
    <dbReference type="NCBI Taxonomy" id="1458985"/>
    <lineage>
        <taxon>Bacteria</taxon>
        <taxon>Bacillati</taxon>
        <taxon>Cyanobacteriota</taxon>
        <taxon>Cyanophyceae</taxon>
        <taxon>Coleofasciculales</taxon>
        <taxon>Coleofasciculaceae</taxon>
        <taxon>Moorena</taxon>
    </lineage>
</organism>
<dbReference type="InterPro" id="IPR045361">
    <property type="entry name" value="CIS_tube_prot_N"/>
</dbReference>
<dbReference type="STRING" id="1458985.BJP34_23940"/>
<dbReference type="SMART" id="SM00257">
    <property type="entry name" value="LysM"/>
    <property type="match status" value="1"/>
</dbReference>
<evidence type="ECO:0000313" key="2">
    <source>
        <dbReference type="EMBL" id="AOX02082.1"/>
    </source>
</evidence>
<dbReference type="Gene3D" id="3.10.350.10">
    <property type="entry name" value="LysM domain"/>
    <property type="match status" value="1"/>
</dbReference>
<sequence length="283" mass="31476">MALTGFKNLAQKTLNQTKGLTSSLFGAELDKLTILKEQPGKRWQMVFPENKPMPLFNPNEIQITKTTQWRHETLKNRDRGDTKFIGGDPATLTLDLFFDTYEGLPESISGGGSSPLKRVASGAATAASSLTGVYGLSAPNAVDVREYTNKIFELTLIDSDLKRPPVCELWWGAFNLIFKGYLGQLTQRFTMFTPNGMPVRAALNCTFHQFIPEEDEEREKPSSLARDDDPIHVVRRGETLSSIAGVEYNDPSFWREIAKANGINNPRNLTPGQVLTIPVLNLT</sequence>
<dbReference type="PROSITE" id="PS51782">
    <property type="entry name" value="LYSM"/>
    <property type="match status" value="1"/>
</dbReference>
<dbReference type="KEGG" id="mpro:BJP34_23940"/>
<dbReference type="OrthoDB" id="9815939at2"/>
<dbReference type="Proteomes" id="UP000177870">
    <property type="component" value="Chromosome"/>
</dbReference>
<dbReference type="InterPro" id="IPR036779">
    <property type="entry name" value="LysM_dom_sf"/>
</dbReference>
<dbReference type="CDD" id="cd00118">
    <property type="entry name" value="LysM"/>
    <property type="match status" value="1"/>
</dbReference>
<reference evidence="3" key="1">
    <citation type="submission" date="2016-10" db="EMBL/GenBank/DDBJ databases">
        <title>Comparative genomics uncovers the prolific and rare metabolic potential of the cyanobacterial genus Moorea.</title>
        <authorList>
            <person name="Leao T."/>
            <person name="Castelao G."/>
            <person name="Korobeynikov A."/>
            <person name="Monroe E.A."/>
            <person name="Podell S."/>
            <person name="Glukhov E."/>
            <person name="Allen E."/>
            <person name="Gerwick W.H."/>
            <person name="Gerwick L."/>
        </authorList>
    </citation>
    <scope>NUCLEOTIDE SEQUENCE [LARGE SCALE GENOMIC DNA]</scope>
    <source>
        <strain evidence="3">PAL-8-15-08-1</strain>
    </source>
</reference>
<name>A0A1D8TWQ6_9CYAN</name>
<evidence type="ECO:0000259" key="1">
    <source>
        <dbReference type="PROSITE" id="PS51782"/>
    </source>
</evidence>
<protein>
    <recommendedName>
        <fullName evidence="1">LysM domain-containing protein</fullName>
    </recommendedName>
</protein>